<dbReference type="InterPro" id="IPR016181">
    <property type="entry name" value="Acyl_CoA_acyltransferase"/>
</dbReference>
<dbReference type="Pfam" id="PF13673">
    <property type="entry name" value="Acetyltransf_10"/>
    <property type="match status" value="1"/>
</dbReference>
<sequence>MEFITKSFQELNTTELYQILQLRSEVFVVEQDCVYQDLDFKDQKALHVFGIKDDKIVAYTRIFKSGDYFKNASIGRVVVAKNERSSGYGVDLMEASIKAVENEFKTEKITISAQVYLTKFYNSLGFNKVGEEYLEDGIPHIRMDKG</sequence>
<evidence type="ECO:0000259" key="1">
    <source>
        <dbReference type="PROSITE" id="PS51186"/>
    </source>
</evidence>
<organism evidence="2 3">
    <name type="scientific">Polaribacter porphyrae</name>
    <dbReference type="NCBI Taxonomy" id="1137780"/>
    <lineage>
        <taxon>Bacteria</taxon>
        <taxon>Pseudomonadati</taxon>
        <taxon>Bacteroidota</taxon>
        <taxon>Flavobacteriia</taxon>
        <taxon>Flavobacteriales</taxon>
        <taxon>Flavobacteriaceae</taxon>
    </lineage>
</organism>
<evidence type="ECO:0000313" key="3">
    <source>
        <dbReference type="Proteomes" id="UP000238882"/>
    </source>
</evidence>
<dbReference type="AlphaFoldDB" id="A0A2S7WR99"/>
<keyword evidence="2" id="KW-0808">Transferase</keyword>
<dbReference type="SUPFAM" id="SSF55729">
    <property type="entry name" value="Acyl-CoA N-acyltransferases (Nat)"/>
    <property type="match status" value="1"/>
</dbReference>
<dbReference type="RefSeq" id="WP_105016573.1">
    <property type="nucleotide sequence ID" value="NZ_MSCN01000001.1"/>
</dbReference>
<dbReference type="InterPro" id="IPR000182">
    <property type="entry name" value="GNAT_dom"/>
</dbReference>
<reference evidence="2 3" key="1">
    <citation type="submission" date="2016-12" db="EMBL/GenBank/DDBJ databases">
        <title>Trade-off between light-utilization and light-protection in marine flavobacteria.</title>
        <authorList>
            <person name="Kumagai Y."/>
            <person name="Yoshizawa S."/>
            <person name="Kogure K."/>
            <person name="Iwasaki W."/>
        </authorList>
    </citation>
    <scope>NUCLEOTIDE SEQUENCE [LARGE SCALE GENOMIC DNA]</scope>
    <source>
        <strain evidence="2 3">NBRC 108759</strain>
    </source>
</reference>
<comment type="caution">
    <text evidence="2">The sequence shown here is derived from an EMBL/GenBank/DDBJ whole genome shotgun (WGS) entry which is preliminary data.</text>
</comment>
<dbReference type="PROSITE" id="PS51186">
    <property type="entry name" value="GNAT"/>
    <property type="match status" value="1"/>
</dbReference>
<dbReference type="Proteomes" id="UP000238882">
    <property type="component" value="Unassembled WGS sequence"/>
</dbReference>
<dbReference type="CDD" id="cd04301">
    <property type="entry name" value="NAT_SF"/>
    <property type="match status" value="1"/>
</dbReference>
<accession>A0A2S7WR99</accession>
<evidence type="ECO:0000313" key="2">
    <source>
        <dbReference type="EMBL" id="PQJ79976.1"/>
    </source>
</evidence>
<proteinExistence type="predicted"/>
<feature type="domain" description="N-acetyltransferase" evidence="1">
    <location>
        <begin position="6"/>
        <end position="146"/>
    </location>
</feature>
<keyword evidence="3" id="KW-1185">Reference proteome</keyword>
<dbReference type="GO" id="GO:0016747">
    <property type="term" value="F:acyltransferase activity, transferring groups other than amino-acyl groups"/>
    <property type="evidence" value="ECO:0007669"/>
    <property type="project" value="InterPro"/>
</dbReference>
<gene>
    <name evidence="2" type="ORF">BTO18_12685</name>
</gene>
<dbReference type="OrthoDB" id="9796171at2"/>
<name>A0A2S7WR99_9FLAO</name>
<dbReference type="EMBL" id="MSCN01000001">
    <property type="protein sequence ID" value="PQJ79976.1"/>
    <property type="molecule type" value="Genomic_DNA"/>
</dbReference>
<protein>
    <submittedName>
        <fullName evidence="2">GNAT family N-acetyltransferase</fullName>
    </submittedName>
</protein>
<dbReference type="Gene3D" id="3.40.630.30">
    <property type="match status" value="1"/>
</dbReference>